<feature type="region of interest" description="Disordered" evidence="1">
    <location>
        <begin position="1"/>
        <end position="22"/>
    </location>
</feature>
<sequence length="106" mass="11452">MVRMGRGFGHKAEERHGFSHPAGAGLHGGLVEALWWSERSPVDVSETRVATGQESNLSLNKSFQRCPSHSDSFPAVGVHTALDVTLNHDDREPLCVEADGRTASDS</sequence>
<proteinExistence type="predicted"/>
<dbReference type="Proteomes" id="UP001221898">
    <property type="component" value="Unassembled WGS sequence"/>
</dbReference>
<gene>
    <name evidence="2" type="ORF">AAFF_G00148450</name>
</gene>
<evidence type="ECO:0000256" key="1">
    <source>
        <dbReference type="SAM" id="MobiDB-lite"/>
    </source>
</evidence>
<accession>A0AAD7W8I5</accession>
<protein>
    <submittedName>
        <fullName evidence="2">Uncharacterized protein</fullName>
    </submittedName>
</protein>
<dbReference type="EMBL" id="JAINUG010000203">
    <property type="protein sequence ID" value="KAJ8387911.1"/>
    <property type="molecule type" value="Genomic_DNA"/>
</dbReference>
<evidence type="ECO:0000313" key="2">
    <source>
        <dbReference type="EMBL" id="KAJ8387911.1"/>
    </source>
</evidence>
<dbReference type="AlphaFoldDB" id="A0AAD7W8I5"/>
<name>A0AAD7W8I5_9TELE</name>
<organism evidence="2 3">
    <name type="scientific">Aldrovandia affinis</name>
    <dbReference type="NCBI Taxonomy" id="143900"/>
    <lineage>
        <taxon>Eukaryota</taxon>
        <taxon>Metazoa</taxon>
        <taxon>Chordata</taxon>
        <taxon>Craniata</taxon>
        <taxon>Vertebrata</taxon>
        <taxon>Euteleostomi</taxon>
        <taxon>Actinopterygii</taxon>
        <taxon>Neopterygii</taxon>
        <taxon>Teleostei</taxon>
        <taxon>Notacanthiformes</taxon>
        <taxon>Halosauridae</taxon>
        <taxon>Aldrovandia</taxon>
    </lineage>
</organism>
<reference evidence="2" key="1">
    <citation type="journal article" date="2023" name="Science">
        <title>Genome structures resolve the early diversification of teleost fishes.</title>
        <authorList>
            <person name="Parey E."/>
            <person name="Louis A."/>
            <person name="Montfort J."/>
            <person name="Bouchez O."/>
            <person name="Roques C."/>
            <person name="Iampietro C."/>
            <person name="Lluch J."/>
            <person name="Castinel A."/>
            <person name="Donnadieu C."/>
            <person name="Desvignes T."/>
            <person name="Floi Bucao C."/>
            <person name="Jouanno E."/>
            <person name="Wen M."/>
            <person name="Mejri S."/>
            <person name="Dirks R."/>
            <person name="Jansen H."/>
            <person name="Henkel C."/>
            <person name="Chen W.J."/>
            <person name="Zahm M."/>
            <person name="Cabau C."/>
            <person name="Klopp C."/>
            <person name="Thompson A.W."/>
            <person name="Robinson-Rechavi M."/>
            <person name="Braasch I."/>
            <person name="Lecointre G."/>
            <person name="Bobe J."/>
            <person name="Postlethwait J.H."/>
            <person name="Berthelot C."/>
            <person name="Roest Crollius H."/>
            <person name="Guiguen Y."/>
        </authorList>
    </citation>
    <scope>NUCLEOTIDE SEQUENCE</scope>
    <source>
        <strain evidence="2">NC1722</strain>
    </source>
</reference>
<comment type="caution">
    <text evidence="2">The sequence shown here is derived from an EMBL/GenBank/DDBJ whole genome shotgun (WGS) entry which is preliminary data.</text>
</comment>
<evidence type="ECO:0000313" key="3">
    <source>
        <dbReference type="Proteomes" id="UP001221898"/>
    </source>
</evidence>
<keyword evidence="3" id="KW-1185">Reference proteome</keyword>